<dbReference type="InterPro" id="IPR024983">
    <property type="entry name" value="CHAT_dom"/>
</dbReference>
<gene>
    <name evidence="2" type="ORF">HGP29_06165</name>
</gene>
<proteinExistence type="predicted"/>
<evidence type="ECO:0000313" key="3">
    <source>
        <dbReference type="Proteomes" id="UP000585050"/>
    </source>
</evidence>
<dbReference type="EMBL" id="JABAIL010000002">
    <property type="protein sequence ID" value="NLR90780.1"/>
    <property type="molecule type" value="Genomic_DNA"/>
</dbReference>
<protein>
    <submittedName>
        <fullName evidence="2">CHAT domain-containing protein</fullName>
    </submittedName>
</protein>
<feature type="domain" description="CHAT" evidence="1">
    <location>
        <begin position="829"/>
        <end position="1138"/>
    </location>
</feature>
<dbReference type="RefSeq" id="WP_168881496.1">
    <property type="nucleotide sequence ID" value="NZ_JABAIL010000002.1"/>
</dbReference>
<dbReference type="AlphaFoldDB" id="A0A7X8SID2"/>
<dbReference type="PANTHER" id="PTHR10098">
    <property type="entry name" value="RAPSYN-RELATED"/>
    <property type="match status" value="1"/>
</dbReference>
<evidence type="ECO:0000259" key="1">
    <source>
        <dbReference type="Pfam" id="PF12770"/>
    </source>
</evidence>
<keyword evidence="3" id="KW-1185">Reference proteome</keyword>
<name>A0A7X8SID2_9BACT</name>
<organism evidence="2 3">
    <name type="scientific">Flammeovirga agarivorans</name>
    <dbReference type="NCBI Taxonomy" id="2726742"/>
    <lineage>
        <taxon>Bacteria</taxon>
        <taxon>Pseudomonadati</taxon>
        <taxon>Bacteroidota</taxon>
        <taxon>Cytophagia</taxon>
        <taxon>Cytophagales</taxon>
        <taxon>Flammeovirgaceae</taxon>
        <taxon>Flammeovirga</taxon>
    </lineage>
</organism>
<dbReference type="Pfam" id="PF12770">
    <property type="entry name" value="CHAT"/>
    <property type="match status" value="1"/>
</dbReference>
<reference evidence="2 3" key="1">
    <citation type="submission" date="2020-04" db="EMBL/GenBank/DDBJ databases">
        <title>Flammeovirga sp. SR4, a novel species isolated from seawater.</title>
        <authorList>
            <person name="Wang X."/>
        </authorList>
    </citation>
    <scope>NUCLEOTIDE SEQUENCE [LARGE SCALE GENOMIC DNA]</scope>
    <source>
        <strain evidence="2 3">SR4</strain>
    </source>
</reference>
<evidence type="ECO:0000313" key="2">
    <source>
        <dbReference type="EMBL" id="NLR90780.1"/>
    </source>
</evidence>
<dbReference type="Proteomes" id="UP000585050">
    <property type="component" value="Unassembled WGS sequence"/>
</dbReference>
<dbReference type="PANTHER" id="PTHR10098:SF112">
    <property type="entry name" value="SLR0380 PROTEIN"/>
    <property type="match status" value="1"/>
</dbReference>
<sequence>MTHTLRTIFLLLIVLLIPKSLKAEDFGNPFTMEAIQTLINKGELDLAKKNSWEWVEAMQAQHGEMSIHENIARFSLGRVCLERQEYGEALNHFQYSADILEETTGWLYPDYAISLNYLATCYIRLGQVEYPKKLLKEIKIIIDKTIGQNSINYAHYLMNWGMIYSYEGSFEKAEQYMLDAKRIAINMKYRRSFDKDFEEVDIHLSHLYSISFRHDQAIDLMQKTLSELDAKKRENSPNYSRCLLVLGDAYRLAGFYDKALESYKDAEFHVKKMVGTNHFAYAAVEERIGNLYAEISQFDKATPLLESASEIYKMDETEVVRYTSCLVILANVALKRGEYKLAEDYLNTIQQAVGEEEVKQNDAFQITTARLLIIKGEFVESELIFSQTLARMLDKNMTHTRFFLETNLDYVELLAYTGRTDKAENIINKGIKLLKRIDQDSTLNFAETLYCKGFTDRRKGATKEAISNLKSSNELIDFLNLDTSILKAYNSEELANIYSEQGKLDSANYYFGIAFSIFKEKVTAYDVHFIYTQISYANLLIKEQKYQDALDIFIELDEKVTTGTILDTMVNGGIAYTNALLGNWDKAEEMIISAIQARLKFYDNTMKYSSSQDKIKYLHQTGSLFDVFYDIMYMMGDNVTPLMLKNCYDIHLKFRSFFLVETRERNKHLYKYKDDRVAQGFPAYLSKMLSLRDGIAALNYMSVQQRKELGVDPYLLLDNINNLEKSLVLASNAYVNQQSDLIYKGWKDIKNVLKEGEVVIEIVKLRTSLGNTSRYIALVVDKNAEYPMYVPIGKSEQLENEAFSIYQRKSTPLGRNMVMVEAEEESSPYKIYWKPISNFLKTRKEKYNTIYFIADGIYNLINVNTLQNEMTEQYLIQEEYIKQLNGSTELLSSTRNQEMPRKKNAVLIGNPVFEENNLSENGTRATKSKGLKIQLDELPGTGEEIEISEKLLMKNNWKVEVFTREAATEELIKTLKTSPTVLHIATHGFFLNKMRYSVSNNPMLRSGLFFSEFIQTDTKSLNEIYNSGLDGILTAYEVAGLNLSNTELLILSACQSGVSEVTEGEGISGLQYAFSIAGVHSVVMSLWSVDDRATKELMTKFYEHWNVMGDRHKAFYQAQLDIMARYKRPYFWGAFVMIN</sequence>
<dbReference type="SMART" id="SM00028">
    <property type="entry name" value="TPR"/>
    <property type="match status" value="6"/>
</dbReference>
<dbReference type="InterPro" id="IPR019734">
    <property type="entry name" value="TPR_rpt"/>
</dbReference>
<accession>A0A7X8SID2</accession>
<dbReference type="SUPFAM" id="SSF48452">
    <property type="entry name" value="TPR-like"/>
    <property type="match status" value="3"/>
</dbReference>
<comment type="caution">
    <text evidence="2">The sequence shown here is derived from an EMBL/GenBank/DDBJ whole genome shotgun (WGS) entry which is preliminary data.</text>
</comment>
<dbReference type="InterPro" id="IPR011990">
    <property type="entry name" value="TPR-like_helical_dom_sf"/>
</dbReference>
<dbReference type="Gene3D" id="1.25.40.10">
    <property type="entry name" value="Tetratricopeptide repeat domain"/>
    <property type="match status" value="3"/>
</dbReference>